<evidence type="ECO:0000313" key="3">
    <source>
        <dbReference type="EMBL" id="CAL1165145.1"/>
    </source>
</evidence>
<keyword evidence="4" id="KW-1185">Reference proteome</keyword>
<evidence type="ECO:0000256" key="1">
    <source>
        <dbReference type="SAM" id="MobiDB-lite"/>
    </source>
</evidence>
<evidence type="ECO:0000313" key="4">
    <source>
        <dbReference type="Proteomes" id="UP001152797"/>
    </source>
</evidence>
<dbReference type="EMBL" id="CAMXCT020005224">
    <property type="protein sequence ID" value="CAL1165145.1"/>
    <property type="molecule type" value="Genomic_DNA"/>
</dbReference>
<organism evidence="2">
    <name type="scientific">Cladocopium goreaui</name>
    <dbReference type="NCBI Taxonomy" id="2562237"/>
    <lineage>
        <taxon>Eukaryota</taxon>
        <taxon>Sar</taxon>
        <taxon>Alveolata</taxon>
        <taxon>Dinophyceae</taxon>
        <taxon>Suessiales</taxon>
        <taxon>Symbiodiniaceae</taxon>
        <taxon>Cladocopium</taxon>
    </lineage>
</organism>
<name>A0A9P1GFP9_9DINO</name>
<reference evidence="2" key="1">
    <citation type="submission" date="2022-10" db="EMBL/GenBank/DDBJ databases">
        <authorList>
            <person name="Chen Y."/>
            <person name="Dougan E. K."/>
            <person name="Chan C."/>
            <person name="Rhodes N."/>
            <person name="Thang M."/>
        </authorList>
    </citation>
    <scope>NUCLEOTIDE SEQUENCE</scope>
</reference>
<comment type="caution">
    <text evidence="2">The sequence shown here is derived from an EMBL/GenBank/DDBJ whole genome shotgun (WGS) entry which is preliminary data.</text>
</comment>
<feature type="region of interest" description="Disordered" evidence="1">
    <location>
        <begin position="132"/>
        <end position="176"/>
    </location>
</feature>
<reference evidence="3" key="2">
    <citation type="submission" date="2024-04" db="EMBL/GenBank/DDBJ databases">
        <authorList>
            <person name="Chen Y."/>
            <person name="Shah S."/>
            <person name="Dougan E. K."/>
            <person name="Thang M."/>
            <person name="Chan C."/>
        </authorList>
    </citation>
    <scope>NUCLEOTIDE SEQUENCE [LARGE SCALE GENOMIC DNA]</scope>
</reference>
<dbReference type="EMBL" id="CAMXCT030005224">
    <property type="protein sequence ID" value="CAL4799082.1"/>
    <property type="molecule type" value="Genomic_DNA"/>
</dbReference>
<dbReference type="Proteomes" id="UP001152797">
    <property type="component" value="Unassembled WGS sequence"/>
</dbReference>
<proteinExistence type="predicted"/>
<evidence type="ECO:0000313" key="2">
    <source>
        <dbReference type="EMBL" id="CAI4011770.1"/>
    </source>
</evidence>
<accession>A0A9P1GFP9</accession>
<dbReference type="EMBL" id="CAMXCT010005224">
    <property type="protein sequence ID" value="CAI4011770.1"/>
    <property type="molecule type" value="Genomic_DNA"/>
</dbReference>
<gene>
    <name evidence="2" type="ORF">C1SCF055_LOCUS36899</name>
</gene>
<sequence length="279" mass="31854">MARPVSQTCGSPARASEAREHQISLTDWLQGSRLLRRFFLSFSDPSWAEVAKNLCVLGVLSLQHLAPENAWSGDDLAELVELVQREGWPEVATKQSQDWLPPWGRRRKVFAKPSGRWRTGSSEPLHRVMDMTQLGETPSPPSSPRRQRTRDIERRDTAERRKSSADKEAPVPSTSAESRCSYCDYRLVPDARFCPKCGRLRSRLEAFQWPASNEGWTVRTSRLERGGWAGEVDLGKAQEMNALREAPEMNTSGCQQLHFLPRFCRWLFALCQSSWVHRC</sequence>
<feature type="compositionally biased region" description="Basic and acidic residues" evidence="1">
    <location>
        <begin position="149"/>
        <end position="169"/>
    </location>
</feature>
<dbReference type="AlphaFoldDB" id="A0A9P1GFP9"/>
<protein>
    <submittedName>
        <fullName evidence="2">Uncharacterized protein</fullName>
    </submittedName>
</protein>